<comment type="similarity">
    <text evidence="3">Belongs to the cyclophilin-type PPIase family.</text>
</comment>
<dbReference type="Proteomes" id="UP000267077">
    <property type="component" value="Unassembled WGS sequence"/>
</dbReference>
<dbReference type="InterPro" id="IPR044665">
    <property type="entry name" value="E_coli_cyclophilin_A-like"/>
</dbReference>
<dbReference type="GO" id="GO:0003755">
    <property type="term" value="F:peptidyl-prolyl cis-trans isomerase activity"/>
    <property type="evidence" value="ECO:0007669"/>
    <property type="project" value="UniProtKB-UniRule"/>
</dbReference>
<keyword evidence="6" id="KW-1185">Reference proteome</keyword>
<evidence type="ECO:0000313" key="5">
    <source>
        <dbReference type="EMBL" id="RUL66307.1"/>
    </source>
</evidence>
<dbReference type="EMBL" id="RYZR01000003">
    <property type="protein sequence ID" value="RUL66307.1"/>
    <property type="molecule type" value="Genomic_DNA"/>
</dbReference>
<evidence type="ECO:0000256" key="2">
    <source>
        <dbReference type="ARBA" id="ARBA00023235"/>
    </source>
</evidence>
<dbReference type="Gene3D" id="2.40.100.10">
    <property type="entry name" value="Cyclophilin-like"/>
    <property type="match status" value="1"/>
</dbReference>
<comment type="catalytic activity">
    <reaction evidence="3">
        <text>[protein]-peptidylproline (omega=180) = [protein]-peptidylproline (omega=0)</text>
        <dbReference type="Rhea" id="RHEA:16237"/>
        <dbReference type="Rhea" id="RHEA-COMP:10747"/>
        <dbReference type="Rhea" id="RHEA-COMP:10748"/>
        <dbReference type="ChEBI" id="CHEBI:83833"/>
        <dbReference type="ChEBI" id="CHEBI:83834"/>
        <dbReference type="EC" id="5.2.1.8"/>
    </reaction>
</comment>
<dbReference type="EC" id="5.2.1.8" evidence="3"/>
<feature type="signal peptide" evidence="3">
    <location>
        <begin position="1"/>
        <end position="19"/>
    </location>
</feature>
<dbReference type="PANTHER" id="PTHR43246">
    <property type="entry name" value="PEPTIDYL-PROLYL CIS-TRANS ISOMERASE CYP38, CHLOROPLASTIC"/>
    <property type="match status" value="1"/>
</dbReference>
<feature type="chain" id="PRO_5018378023" description="Peptidyl-prolyl cis-trans isomerase" evidence="3">
    <location>
        <begin position="20"/>
        <end position="218"/>
    </location>
</feature>
<comment type="function">
    <text evidence="3">PPIases accelerate the folding of proteins. It catalyzes the cis-trans isomerization of proline imidic peptide bonds in oligopeptides.</text>
</comment>
<dbReference type="Pfam" id="PF00160">
    <property type="entry name" value="Pro_isomerase"/>
    <property type="match status" value="1"/>
</dbReference>
<evidence type="ECO:0000259" key="4">
    <source>
        <dbReference type="PROSITE" id="PS50072"/>
    </source>
</evidence>
<sequence>MPKYLLTALFLLATPLAFAQTSAPAANAATPAAANPTVVLHTSQGDITLELFADKAPKSVANFLRYVHEGFYAGTVFHRVIPGYLIQGGLYTKDLQPRRTHSPVASEADNGLSNLRGTIAVARGGDPNSGTAQFFINLVDDRRLDYAGNQSGLTWGYAVFGKVIKGMDVVDKIAALPTHAQGPFSADVPNPPVVIDGANVLGEETPAAASSGTSRKSP</sequence>
<proteinExistence type="inferred from homology"/>
<reference evidence="5 6" key="1">
    <citation type="submission" date="2018-12" db="EMBL/GenBank/DDBJ databases">
        <title>Dyella dinghuensis sp. nov. DHOA06 and Dyella choica sp. nov. 4M-K27, isolated from forest soil.</title>
        <authorList>
            <person name="Qiu L.-H."/>
            <person name="Gao Z.-H."/>
        </authorList>
    </citation>
    <scope>NUCLEOTIDE SEQUENCE [LARGE SCALE GENOMIC DNA]</scope>
    <source>
        <strain evidence="5 6">DHOA06</strain>
    </source>
</reference>
<comment type="caution">
    <text evidence="5">The sequence shown here is derived from an EMBL/GenBank/DDBJ whole genome shotgun (WGS) entry which is preliminary data.</text>
</comment>
<evidence type="ECO:0000313" key="6">
    <source>
        <dbReference type="Proteomes" id="UP000267077"/>
    </source>
</evidence>
<evidence type="ECO:0000256" key="1">
    <source>
        <dbReference type="ARBA" id="ARBA00023110"/>
    </source>
</evidence>
<dbReference type="PROSITE" id="PS50072">
    <property type="entry name" value="CSA_PPIASE_2"/>
    <property type="match status" value="1"/>
</dbReference>
<dbReference type="RefSeq" id="WP_126672933.1">
    <property type="nucleotide sequence ID" value="NZ_RYZR01000003.1"/>
</dbReference>
<keyword evidence="2 3" id="KW-0413">Isomerase</keyword>
<protein>
    <recommendedName>
        <fullName evidence="3">Peptidyl-prolyl cis-trans isomerase</fullName>
        <shortName evidence="3">PPIase</shortName>
        <ecNumber evidence="3">5.2.1.8</ecNumber>
    </recommendedName>
</protein>
<gene>
    <name evidence="5" type="ORF">EKH79_06425</name>
</gene>
<feature type="domain" description="PPIase cyclophilin-type" evidence="4">
    <location>
        <begin position="41"/>
        <end position="200"/>
    </location>
</feature>
<accession>A0A3S0PI97</accession>
<dbReference type="InterPro" id="IPR002130">
    <property type="entry name" value="Cyclophilin-type_PPIase_dom"/>
</dbReference>
<dbReference type="SUPFAM" id="SSF50891">
    <property type="entry name" value="Cyclophilin-like"/>
    <property type="match status" value="1"/>
</dbReference>
<dbReference type="PRINTS" id="PR00153">
    <property type="entry name" value="CSAPPISMRASE"/>
</dbReference>
<dbReference type="AlphaFoldDB" id="A0A3S0PI97"/>
<organism evidence="5 6">
    <name type="scientific">Dyella dinghuensis</name>
    <dbReference type="NCBI Taxonomy" id="1920169"/>
    <lineage>
        <taxon>Bacteria</taxon>
        <taxon>Pseudomonadati</taxon>
        <taxon>Pseudomonadota</taxon>
        <taxon>Gammaproteobacteria</taxon>
        <taxon>Lysobacterales</taxon>
        <taxon>Rhodanobacteraceae</taxon>
        <taxon>Dyella</taxon>
    </lineage>
</organism>
<name>A0A3S0PI97_9GAMM</name>
<keyword evidence="1 3" id="KW-0697">Rotamase</keyword>
<dbReference type="OrthoDB" id="9807797at2"/>
<dbReference type="InterPro" id="IPR029000">
    <property type="entry name" value="Cyclophilin-like_dom_sf"/>
</dbReference>
<keyword evidence="3" id="KW-0732">Signal</keyword>
<evidence type="ECO:0000256" key="3">
    <source>
        <dbReference type="RuleBase" id="RU363019"/>
    </source>
</evidence>